<keyword evidence="6" id="KW-0539">Nucleus</keyword>
<accession>A0A8T2P4S8</accession>
<evidence type="ECO:0000256" key="3">
    <source>
        <dbReference type="ARBA" id="ARBA00022490"/>
    </source>
</evidence>
<dbReference type="GO" id="GO:0005737">
    <property type="term" value="C:cytoplasm"/>
    <property type="evidence" value="ECO:0007669"/>
    <property type="project" value="UniProtKB-SubCell"/>
</dbReference>
<reference evidence="8" key="1">
    <citation type="thesis" date="2021" institute="BYU ScholarsArchive" country="Provo, UT, USA">
        <title>Applications of and Algorithms for Genome Assembly and Genomic Analyses with an Emphasis on Marine Teleosts.</title>
        <authorList>
            <person name="Pickett B.D."/>
        </authorList>
    </citation>
    <scope>NUCLEOTIDE SEQUENCE</scope>
    <source>
        <strain evidence="8">HI-2016</strain>
    </source>
</reference>
<evidence type="ECO:0000256" key="6">
    <source>
        <dbReference type="ARBA" id="ARBA00023242"/>
    </source>
</evidence>
<dbReference type="EMBL" id="JAFBMS010000020">
    <property type="protein sequence ID" value="KAG9344578.1"/>
    <property type="molecule type" value="Genomic_DNA"/>
</dbReference>
<dbReference type="GO" id="GO:0018025">
    <property type="term" value="F:calmodulin-lysine N-methyltransferase activity"/>
    <property type="evidence" value="ECO:0007669"/>
    <property type="project" value="InterPro"/>
</dbReference>
<evidence type="ECO:0000256" key="7">
    <source>
        <dbReference type="SAM" id="MobiDB-lite"/>
    </source>
</evidence>
<name>A0A8T2P4S8_9TELE</name>
<dbReference type="InterPro" id="IPR025800">
    <property type="entry name" value="CaM-Lys-N-MeTrfase"/>
</dbReference>
<evidence type="ECO:0000256" key="5">
    <source>
        <dbReference type="ARBA" id="ARBA00022679"/>
    </source>
</evidence>
<proteinExistence type="predicted"/>
<dbReference type="GO" id="GO:0032259">
    <property type="term" value="P:methylation"/>
    <property type="evidence" value="ECO:0007669"/>
    <property type="project" value="UniProtKB-KW"/>
</dbReference>
<dbReference type="InterPro" id="IPR029063">
    <property type="entry name" value="SAM-dependent_MTases_sf"/>
</dbReference>
<dbReference type="Proteomes" id="UP000824540">
    <property type="component" value="Unassembled WGS sequence"/>
</dbReference>
<dbReference type="PANTHER" id="PTHR13539:SF3">
    <property type="entry name" value="CALMODULIN-LYSINE N-METHYLTRANSFERASE"/>
    <property type="match status" value="1"/>
</dbReference>
<dbReference type="PANTHER" id="PTHR13539">
    <property type="entry name" value="CALMODULIN-LYSINE N-METHYLTRANSFERASE"/>
    <property type="match status" value="1"/>
</dbReference>
<keyword evidence="9" id="KW-1185">Reference proteome</keyword>
<sequence length="243" mass="26599">MPVWPCVTSPNPTSPPVLLFLDRYRAGLVDAIRRLLRPNLSLQGRGRKRGMEILISAAFLATGLEPSGTGMAVIQLSAGSSPLPLPSTPLPCHTYKGEELWFTYVPAVPQLELQRSAAVRLCLIYGMFVCSEPPGTALVFAPLRGETLSEFCQLAETAGFSVCRYENYDEHIWNLHLKVSTLPWPDNGALSPPHTPASHSPTSRPRPANGLPQHPIGKFPASSPPKQVFLLFINHSLEWINSS</sequence>
<feature type="region of interest" description="Disordered" evidence="7">
    <location>
        <begin position="188"/>
        <end position="217"/>
    </location>
</feature>
<feature type="compositionally biased region" description="Low complexity" evidence="7">
    <location>
        <begin position="196"/>
        <end position="208"/>
    </location>
</feature>
<dbReference type="GO" id="GO:0005634">
    <property type="term" value="C:nucleus"/>
    <property type="evidence" value="ECO:0007669"/>
    <property type="project" value="UniProtKB-SubCell"/>
</dbReference>
<evidence type="ECO:0000256" key="2">
    <source>
        <dbReference type="ARBA" id="ARBA00004496"/>
    </source>
</evidence>
<evidence type="ECO:0000256" key="1">
    <source>
        <dbReference type="ARBA" id="ARBA00004123"/>
    </source>
</evidence>
<evidence type="ECO:0000313" key="9">
    <source>
        <dbReference type="Proteomes" id="UP000824540"/>
    </source>
</evidence>
<keyword evidence="5" id="KW-0808">Transferase</keyword>
<comment type="caution">
    <text evidence="8">The sequence shown here is derived from an EMBL/GenBank/DDBJ whole genome shotgun (WGS) entry which is preliminary data.</text>
</comment>
<evidence type="ECO:0000313" key="8">
    <source>
        <dbReference type="EMBL" id="KAG9344578.1"/>
    </source>
</evidence>
<protein>
    <submittedName>
        <fullName evidence="8">Uncharacterized protein</fullName>
    </submittedName>
</protein>
<organism evidence="8 9">
    <name type="scientific">Albula glossodonta</name>
    <name type="common">roundjaw bonefish</name>
    <dbReference type="NCBI Taxonomy" id="121402"/>
    <lineage>
        <taxon>Eukaryota</taxon>
        <taxon>Metazoa</taxon>
        <taxon>Chordata</taxon>
        <taxon>Craniata</taxon>
        <taxon>Vertebrata</taxon>
        <taxon>Euteleostomi</taxon>
        <taxon>Actinopterygii</taxon>
        <taxon>Neopterygii</taxon>
        <taxon>Teleostei</taxon>
        <taxon>Albuliformes</taxon>
        <taxon>Albulidae</taxon>
        <taxon>Albula</taxon>
    </lineage>
</organism>
<gene>
    <name evidence="8" type="ORF">JZ751_011250</name>
</gene>
<evidence type="ECO:0000256" key="4">
    <source>
        <dbReference type="ARBA" id="ARBA00022603"/>
    </source>
</evidence>
<keyword evidence="4" id="KW-0489">Methyltransferase</keyword>
<dbReference type="Gene3D" id="3.40.50.150">
    <property type="entry name" value="Vaccinia Virus protein VP39"/>
    <property type="match status" value="1"/>
</dbReference>
<dbReference type="AlphaFoldDB" id="A0A8T2P4S8"/>
<keyword evidence="3" id="KW-0963">Cytoplasm</keyword>
<dbReference type="OrthoDB" id="413520at2759"/>
<comment type="subcellular location">
    <subcellularLocation>
        <location evidence="2">Cytoplasm</location>
    </subcellularLocation>
    <subcellularLocation>
        <location evidence="1">Nucleus</location>
    </subcellularLocation>
</comment>